<dbReference type="Proteomes" id="UP000036681">
    <property type="component" value="Unplaced"/>
</dbReference>
<proteinExistence type="predicted"/>
<dbReference type="AlphaFoldDB" id="A0A0M3INV1"/>
<organism evidence="1 2">
    <name type="scientific">Ascaris lumbricoides</name>
    <name type="common">Giant roundworm</name>
    <dbReference type="NCBI Taxonomy" id="6252"/>
    <lineage>
        <taxon>Eukaryota</taxon>
        <taxon>Metazoa</taxon>
        <taxon>Ecdysozoa</taxon>
        <taxon>Nematoda</taxon>
        <taxon>Chromadorea</taxon>
        <taxon>Rhabditida</taxon>
        <taxon>Spirurina</taxon>
        <taxon>Ascaridomorpha</taxon>
        <taxon>Ascaridoidea</taxon>
        <taxon>Ascarididae</taxon>
        <taxon>Ascaris</taxon>
    </lineage>
</organism>
<dbReference type="Pfam" id="PF05380">
    <property type="entry name" value="Peptidase_A17"/>
    <property type="match status" value="1"/>
</dbReference>
<reference evidence="2" key="1">
    <citation type="submission" date="2017-02" db="UniProtKB">
        <authorList>
            <consortium name="WormBaseParasite"/>
        </authorList>
    </citation>
    <scope>IDENTIFICATION</scope>
</reference>
<evidence type="ECO:0000313" key="2">
    <source>
        <dbReference type="WBParaSite" id="ALUE_0002042901-mRNA-1"/>
    </source>
</evidence>
<evidence type="ECO:0000313" key="1">
    <source>
        <dbReference type="Proteomes" id="UP000036681"/>
    </source>
</evidence>
<dbReference type="WBParaSite" id="ALUE_0002042901-mRNA-1">
    <property type="protein sequence ID" value="ALUE_0002042901-mRNA-1"/>
    <property type="gene ID" value="ALUE_0002042901"/>
</dbReference>
<keyword evidence="1" id="KW-1185">Reference proteome</keyword>
<dbReference type="PANTHER" id="PTHR47331">
    <property type="entry name" value="PHD-TYPE DOMAIN-CONTAINING PROTEIN"/>
    <property type="match status" value="1"/>
</dbReference>
<protein>
    <submittedName>
        <fullName evidence="2">Uncharacterized protein</fullName>
    </submittedName>
</protein>
<accession>A0A0M3INV1</accession>
<name>A0A0M3INV1_ASCLU</name>
<dbReference type="InterPro" id="IPR008042">
    <property type="entry name" value="Retrotrans_Pao"/>
</dbReference>
<sequence>MSCCKQKTQRQRYTMSGRNTIFMDAGMNLRSFTSSNEEVNDVIHLESREEAKQTKAFGITWSLKEDKIALLGVNAKNGAVKNKQQIFTFVASHFFDPLGLMAPVFVPVKVFLQQLWKKKYKCDDSLEAEENKCVSKPGDIATRGVAPDKCKENFLSWHGPLWLRHSAENWPKWELSNPQQCIIKEDIFQKSTMKTDLGKQPAAKVKPGNGNQRMIPRNQLYPLEIDSDEVQI</sequence>